<evidence type="ECO:0000313" key="4">
    <source>
        <dbReference type="Proteomes" id="UP000585474"/>
    </source>
</evidence>
<keyword evidence="2" id="KW-0472">Membrane</keyword>
<keyword evidence="2" id="KW-0812">Transmembrane</keyword>
<feature type="region of interest" description="Disordered" evidence="1">
    <location>
        <begin position="1"/>
        <end position="40"/>
    </location>
</feature>
<feature type="transmembrane region" description="Helical" evidence="2">
    <location>
        <begin position="210"/>
        <end position="231"/>
    </location>
</feature>
<keyword evidence="2" id="KW-1133">Transmembrane helix</keyword>
<sequence>MRMQKFTENEATDSAKDATSMVSIPSPGEEEHVNGTCNGEHGVNHLANGLTSQNGSALQNCLMKSVASNCEEGGELEDFLDPQDSISAKSNTEGESNKLSFESGPQPSPRDVEAELHPIASDEDEEGADPAEELCRQVYLARFVSNSIGRGTARAEVEMEMEAQVESKNFEIARLWDRLHYYEAVNREMSQRNQEAVETSRRLRQRRKRWVWGSIAAAITLATGALAWSYFSTGGQSSSTGKTVAPEHGSRSRVMSSLIKSVVSNHCPGGFAPPNNASGDNDLQPAWLLMNFHASFP</sequence>
<comment type="caution">
    <text evidence="3">The sequence shown here is derived from an EMBL/GenBank/DDBJ whole genome shotgun (WGS) entry which is preliminary data.</text>
</comment>
<reference evidence="3 4" key="1">
    <citation type="submission" date="2019-07" db="EMBL/GenBank/DDBJ databases">
        <title>De Novo Assembly of kiwifruit Actinidia rufa.</title>
        <authorList>
            <person name="Sugita-Konishi S."/>
            <person name="Sato K."/>
            <person name="Mori E."/>
            <person name="Abe Y."/>
            <person name="Kisaki G."/>
            <person name="Hamano K."/>
            <person name="Suezawa K."/>
            <person name="Otani M."/>
            <person name="Fukuda T."/>
            <person name="Manabe T."/>
            <person name="Gomi K."/>
            <person name="Tabuchi M."/>
            <person name="Akimitsu K."/>
            <person name="Kataoka I."/>
        </authorList>
    </citation>
    <scope>NUCLEOTIDE SEQUENCE [LARGE SCALE GENOMIC DNA]</scope>
    <source>
        <strain evidence="4">cv. Fuchu</strain>
    </source>
</reference>
<proteinExistence type="predicted"/>
<keyword evidence="4" id="KW-1185">Reference proteome</keyword>
<gene>
    <name evidence="3" type="ORF">Acr_01g0001770</name>
</gene>
<evidence type="ECO:0000313" key="3">
    <source>
        <dbReference type="EMBL" id="GFY80368.1"/>
    </source>
</evidence>
<feature type="compositionally biased region" description="Polar residues" evidence="1">
    <location>
        <begin position="84"/>
        <end position="105"/>
    </location>
</feature>
<dbReference type="PANTHER" id="PTHR35490">
    <property type="entry name" value="BACTERIOPHAGE N4 ADSORPTION B PROTEIN"/>
    <property type="match status" value="1"/>
</dbReference>
<accession>A0A7J0E1T6</accession>
<protein>
    <recommendedName>
        <fullName evidence="5">Transmembrane protein</fullName>
    </recommendedName>
</protein>
<name>A0A7J0E1T6_9ERIC</name>
<feature type="region of interest" description="Disordered" evidence="1">
    <location>
        <begin position="75"/>
        <end position="112"/>
    </location>
</feature>
<dbReference type="EMBL" id="BJWL01000001">
    <property type="protein sequence ID" value="GFY80368.1"/>
    <property type="molecule type" value="Genomic_DNA"/>
</dbReference>
<evidence type="ECO:0000256" key="1">
    <source>
        <dbReference type="SAM" id="MobiDB-lite"/>
    </source>
</evidence>
<dbReference type="PANTHER" id="PTHR35490:SF2">
    <property type="entry name" value="BACTERIOPHAGE N4 ADSORPTION B PROTEIN"/>
    <property type="match status" value="1"/>
</dbReference>
<organism evidence="3 4">
    <name type="scientific">Actinidia rufa</name>
    <dbReference type="NCBI Taxonomy" id="165716"/>
    <lineage>
        <taxon>Eukaryota</taxon>
        <taxon>Viridiplantae</taxon>
        <taxon>Streptophyta</taxon>
        <taxon>Embryophyta</taxon>
        <taxon>Tracheophyta</taxon>
        <taxon>Spermatophyta</taxon>
        <taxon>Magnoliopsida</taxon>
        <taxon>eudicotyledons</taxon>
        <taxon>Gunneridae</taxon>
        <taxon>Pentapetalae</taxon>
        <taxon>asterids</taxon>
        <taxon>Ericales</taxon>
        <taxon>Actinidiaceae</taxon>
        <taxon>Actinidia</taxon>
    </lineage>
</organism>
<evidence type="ECO:0000256" key="2">
    <source>
        <dbReference type="SAM" id="Phobius"/>
    </source>
</evidence>
<dbReference type="AlphaFoldDB" id="A0A7J0E1T6"/>
<evidence type="ECO:0008006" key="5">
    <source>
        <dbReference type="Google" id="ProtNLM"/>
    </source>
</evidence>
<feature type="compositionally biased region" description="Basic and acidic residues" evidence="1">
    <location>
        <begin position="1"/>
        <end position="16"/>
    </location>
</feature>
<dbReference type="OrthoDB" id="1923043at2759"/>
<dbReference type="Proteomes" id="UP000585474">
    <property type="component" value="Unassembled WGS sequence"/>
</dbReference>